<reference evidence="2 3" key="1">
    <citation type="submission" date="2019-06" db="EMBL/GenBank/DDBJ databases">
        <title>Sequencing the genomes of 1000 actinobacteria strains.</title>
        <authorList>
            <person name="Klenk H.-P."/>
        </authorList>
    </citation>
    <scope>NUCLEOTIDE SEQUENCE [LARGE SCALE GENOMIC DNA]</scope>
    <source>
        <strain evidence="2 3">DSM 45928</strain>
    </source>
</reference>
<evidence type="ECO:0000313" key="2">
    <source>
        <dbReference type="EMBL" id="TQL78385.1"/>
    </source>
</evidence>
<accession>A0A543B0M1</accession>
<evidence type="ECO:0000313" key="3">
    <source>
        <dbReference type="Proteomes" id="UP000317043"/>
    </source>
</evidence>
<dbReference type="Proteomes" id="UP000317043">
    <property type="component" value="Unassembled WGS sequence"/>
</dbReference>
<organism evidence="2 3">
    <name type="scientific">Stackebrandtia endophytica</name>
    <dbReference type="NCBI Taxonomy" id="1496996"/>
    <lineage>
        <taxon>Bacteria</taxon>
        <taxon>Bacillati</taxon>
        <taxon>Actinomycetota</taxon>
        <taxon>Actinomycetes</taxon>
        <taxon>Glycomycetales</taxon>
        <taxon>Glycomycetaceae</taxon>
        <taxon>Stackebrandtia</taxon>
    </lineage>
</organism>
<dbReference type="InParanoid" id="A0A543B0M1"/>
<dbReference type="OrthoDB" id="3291728at2"/>
<evidence type="ECO:0008006" key="4">
    <source>
        <dbReference type="Google" id="ProtNLM"/>
    </source>
</evidence>
<feature type="region of interest" description="Disordered" evidence="1">
    <location>
        <begin position="116"/>
        <end position="148"/>
    </location>
</feature>
<name>A0A543B0M1_9ACTN</name>
<evidence type="ECO:0000256" key="1">
    <source>
        <dbReference type="SAM" id="MobiDB-lite"/>
    </source>
</evidence>
<keyword evidence="3" id="KW-1185">Reference proteome</keyword>
<proteinExistence type="predicted"/>
<gene>
    <name evidence="2" type="ORF">FB566_3971</name>
</gene>
<dbReference type="EMBL" id="VFOW01000001">
    <property type="protein sequence ID" value="TQL78385.1"/>
    <property type="molecule type" value="Genomic_DNA"/>
</dbReference>
<dbReference type="AlphaFoldDB" id="A0A543B0M1"/>
<dbReference type="RefSeq" id="WP_142042750.1">
    <property type="nucleotide sequence ID" value="NZ_JBHTGS010000003.1"/>
</dbReference>
<comment type="caution">
    <text evidence="2">The sequence shown here is derived from an EMBL/GenBank/DDBJ whole genome shotgun (WGS) entry which is preliminary data.</text>
</comment>
<protein>
    <recommendedName>
        <fullName evidence="4">Excreted virulence factor EspC (Type VII ESX diderm)</fullName>
    </recommendedName>
</protein>
<feature type="compositionally biased region" description="Basic and acidic residues" evidence="1">
    <location>
        <begin position="116"/>
        <end position="131"/>
    </location>
</feature>
<sequence length="148" mass="16609">MSDDIPTNVTGGELNTLWRVANIQLPSVENAYTEPITEIHKVNGDPNDQKYGRCHPWWSTVACLLERAMFSTSGSLYATQVALNRAIDAYTRVDGNNAKALTKVGEDLEKILTKEGSRDDLVERDLPKDYRGPNFNQPDSWSEVHNDD</sequence>